<proteinExistence type="predicted"/>
<dbReference type="EMBL" id="LBZM01000016">
    <property type="protein sequence ID" value="KKR71905.1"/>
    <property type="molecule type" value="Genomic_DNA"/>
</dbReference>
<protein>
    <submittedName>
        <fullName evidence="1">Uncharacterized protein</fullName>
    </submittedName>
</protein>
<evidence type="ECO:0000313" key="1">
    <source>
        <dbReference type="EMBL" id="KKR71905.1"/>
    </source>
</evidence>
<comment type="caution">
    <text evidence="1">The sequence shown here is derived from an EMBL/GenBank/DDBJ whole genome shotgun (WGS) entry which is preliminary data.</text>
</comment>
<accession>A0A0G0VIU7</accession>
<reference evidence="1 2" key="1">
    <citation type="journal article" date="2015" name="Nature">
        <title>rRNA introns, odd ribosomes, and small enigmatic genomes across a large radiation of phyla.</title>
        <authorList>
            <person name="Brown C.T."/>
            <person name="Hug L.A."/>
            <person name="Thomas B.C."/>
            <person name="Sharon I."/>
            <person name="Castelle C.J."/>
            <person name="Singh A."/>
            <person name="Wilkins M.J."/>
            <person name="Williams K.H."/>
            <person name="Banfield J.F."/>
        </authorList>
    </citation>
    <scope>NUCLEOTIDE SEQUENCE [LARGE SCALE GENOMIC DNA]</scope>
</reference>
<evidence type="ECO:0000313" key="2">
    <source>
        <dbReference type="Proteomes" id="UP000034664"/>
    </source>
</evidence>
<sequence length="246" mass="28552">MGNIDIEAWPYTLINTEGDMPHTFVFPSPDKPPVLRWAEMVQRPEIEQIEFVGHELRTLFDFLDPRHTKAYKRRAMCDITPETIEEGALIDPIKNYLLTAFSPEFTDRHKDLDDAYFELTYSVTNAYRQHSYADMRLGLRTHFVSRIYDGPCLGSFLGADFKGYPRRAPAGILKSYAELPMHVYEWKASQLEVVQSPTKEAQFVLDGYMRYSPDLLIPSQLVEFARSIFTANPSTLRWDVEERPLF</sequence>
<dbReference type="AlphaFoldDB" id="A0A0G0VIU7"/>
<organism evidence="1 2">
    <name type="scientific">Candidatus Roizmanbacteria bacterium GW2011_GWB1_40_7</name>
    <dbReference type="NCBI Taxonomy" id="1618482"/>
    <lineage>
        <taxon>Bacteria</taxon>
        <taxon>Candidatus Roizmaniibacteriota</taxon>
    </lineage>
</organism>
<gene>
    <name evidence="1" type="ORF">UU14_C0016G0025</name>
</gene>
<name>A0A0G0VIU7_9BACT</name>
<dbReference type="Proteomes" id="UP000034664">
    <property type="component" value="Unassembled WGS sequence"/>
</dbReference>